<dbReference type="GO" id="GO:0006508">
    <property type="term" value="P:proteolysis"/>
    <property type="evidence" value="ECO:0007669"/>
    <property type="project" value="InterPro"/>
</dbReference>
<dbReference type="AlphaFoldDB" id="A0A6G7YTQ4"/>
<dbReference type="GO" id="GO:0004252">
    <property type="term" value="F:serine-type endopeptidase activity"/>
    <property type="evidence" value="ECO:0007669"/>
    <property type="project" value="InterPro"/>
</dbReference>
<gene>
    <name evidence="1" type="ORF">G7077_13850</name>
</gene>
<dbReference type="InterPro" id="IPR018114">
    <property type="entry name" value="TRYPSIN_HIS"/>
</dbReference>
<sequence length="386" mass="41755">MTNSEALALDANQYAVRFAVTPEEALWRLRAQQESVTLSDAIRRRFKARLAGISIEHVPSFQIRVLLTGTDLVPPEALKVAGRTLPIVFVTGASATREQADRAMVQYQAAFRDQLPNARGMGHDQSTGDVVLLVTRADADLHGLEPIRAQAQSIAGVPVRIEVADRPTNLAATGGGRVEGVDPANGRRYACTTGFVVTDGQRNGIVTAAHCPNDLVYRDEDGGRVPLSFDGQWGWRYRDVQLHVSPERLSPLFYSDRPSGTVRQVTGWRNRTSLRAGEWLCHYGESSGYSCEVVELTDYSPPRDLCGGACAPTWVTVSGPVCRSGDSGGPVFIGGTAVGITKGGSNTGSRCNFYYFMSTDFLPEGWRLLHGGEVRESGEAVTGVKP</sequence>
<dbReference type="Proteomes" id="UP000503222">
    <property type="component" value="Chromosome"/>
</dbReference>
<proteinExistence type="predicted"/>
<evidence type="ECO:0000313" key="2">
    <source>
        <dbReference type="Proteomes" id="UP000503222"/>
    </source>
</evidence>
<evidence type="ECO:0000313" key="1">
    <source>
        <dbReference type="EMBL" id="QIK80123.1"/>
    </source>
</evidence>
<name>A0A6G7YTQ4_9SPHN</name>
<organism evidence="1 2">
    <name type="scientific">Sphingomonas piscis</name>
    <dbReference type="NCBI Taxonomy" id="2714943"/>
    <lineage>
        <taxon>Bacteria</taxon>
        <taxon>Pseudomonadati</taxon>
        <taxon>Pseudomonadota</taxon>
        <taxon>Alphaproteobacteria</taxon>
        <taxon>Sphingomonadales</taxon>
        <taxon>Sphingomonadaceae</taxon>
        <taxon>Sphingomonas</taxon>
    </lineage>
</organism>
<evidence type="ECO:0008006" key="3">
    <source>
        <dbReference type="Google" id="ProtNLM"/>
    </source>
</evidence>
<dbReference type="SUPFAM" id="SSF50494">
    <property type="entry name" value="Trypsin-like serine proteases"/>
    <property type="match status" value="1"/>
</dbReference>
<protein>
    <recommendedName>
        <fullName evidence="3">Trypsin-like serine protease</fullName>
    </recommendedName>
</protein>
<dbReference type="InterPro" id="IPR043504">
    <property type="entry name" value="Peptidase_S1_PA_chymotrypsin"/>
</dbReference>
<keyword evidence="2" id="KW-1185">Reference proteome</keyword>
<dbReference type="KEGG" id="spii:G7077_13850"/>
<dbReference type="PROSITE" id="PS00134">
    <property type="entry name" value="TRYPSIN_HIS"/>
    <property type="match status" value="1"/>
</dbReference>
<reference evidence="1 2" key="1">
    <citation type="submission" date="2020-03" db="EMBL/GenBank/DDBJ databases">
        <title>Sphingomonas sp. nov., isolated from fish.</title>
        <authorList>
            <person name="Hyun D.-W."/>
            <person name="Bae J.-W."/>
        </authorList>
    </citation>
    <scope>NUCLEOTIDE SEQUENCE [LARGE SCALE GENOMIC DNA]</scope>
    <source>
        <strain evidence="1 2">HDW15B</strain>
    </source>
</reference>
<accession>A0A6G7YTQ4</accession>
<dbReference type="EMBL" id="CP049869">
    <property type="protein sequence ID" value="QIK80123.1"/>
    <property type="molecule type" value="Genomic_DNA"/>
</dbReference>
<dbReference type="Gene3D" id="2.40.10.10">
    <property type="entry name" value="Trypsin-like serine proteases"/>
    <property type="match status" value="2"/>
</dbReference>
<dbReference type="InterPro" id="IPR009003">
    <property type="entry name" value="Peptidase_S1_PA"/>
</dbReference>